<accession>G3AWZ2</accession>
<dbReference type="AlphaFoldDB" id="G3AWZ2"/>
<gene>
    <name evidence="1" type="ORF">CANTEDRAFT_112368</name>
</gene>
<reference evidence="1 2" key="1">
    <citation type="journal article" date="2011" name="Proc. Natl. Acad. Sci. U.S.A.">
        <title>Comparative genomics of xylose-fermenting fungi for enhanced biofuel production.</title>
        <authorList>
            <person name="Wohlbach D.J."/>
            <person name="Kuo A."/>
            <person name="Sato T.K."/>
            <person name="Potts K.M."/>
            <person name="Salamov A.A."/>
            <person name="LaButti K.M."/>
            <person name="Sun H."/>
            <person name="Clum A."/>
            <person name="Pangilinan J.L."/>
            <person name="Lindquist E.A."/>
            <person name="Lucas S."/>
            <person name="Lapidus A."/>
            <person name="Jin M."/>
            <person name="Gunawan C."/>
            <person name="Balan V."/>
            <person name="Dale B.E."/>
            <person name="Jeffries T.W."/>
            <person name="Zinkel R."/>
            <person name="Barry K.W."/>
            <person name="Grigoriev I.V."/>
            <person name="Gasch A.P."/>
        </authorList>
    </citation>
    <scope>NUCLEOTIDE SEQUENCE [LARGE SCALE GENOMIC DNA]</scope>
    <source>
        <strain evidence="2">ATCC 10573 / BCRC 21748 / CBS 615 / JCM 9827 / NBRC 10315 / NRRL Y-1498 / VKM Y-70</strain>
    </source>
</reference>
<dbReference type="EMBL" id="GL996510">
    <property type="protein sequence ID" value="EGV66647.1"/>
    <property type="molecule type" value="Genomic_DNA"/>
</dbReference>
<sequence>MITWAARETFHVGVGRKEAPVTQGAGGAVVVGADCRGCGEQSSAVEVDVAGAED</sequence>
<evidence type="ECO:0000313" key="2">
    <source>
        <dbReference type="Proteomes" id="UP000000707"/>
    </source>
</evidence>
<dbReference type="Proteomes" id="UP000000707">
    <property type="component" value="Unassembled WGS sequence"/>
</dbReference>
<proteinExistence type="predicted"/>
<dbReference type="HOGENOM" id="CLU_3050132_0_0_1"/>
<protein>
    <submittedName>
        <fullName evidence="1">Uncharacterized protein</fullName>
    </submittedName>
</protein>
<name>G3AWZ2_CANTC</name>
<keyword evidence="2" id="KW-1185">Reference proteome</keyword>
<organism evidence="2">
    <name type="scientific">Candida tenuis (strain ATCC 10573 / BCRC 21748 / CBS 615 / JCM 9827 / NBRC 10315 / NRRL Y-1498 / VKM Y-70)</name>
    <name type="common">Yeast</name>
    <name type="synonym">Yamadazyma tenuis</name>
    <dbReference type="NCBI Taxonomy" id="590646"/>
    <lineage>
        <taxon>Eukaryota</taxon>
        <taxon>Fungi</taxon>
        <taxon>Dikarya</taxon>
        <taxon>Ascomycota</taxon>
        <taxon>Saccharomycotina</taxon>
        <taxon>Pichiomycetes</taxon>
        <taxon>Debaryomycetaceae</taxon>
        <taxon>Yamadazyma</taxon>
    </lineage>
</organism>
<evidence type="ECO:0000313" key="1">
    <source>
        <dbReference type="EMBL" id="EGV66647.1"/>
    </source>
</evidence>